<dbReference type="AlphaFoldDB" id="A0A644XEL6"/>
<protein>
    <recommendedName>
        <fullName evidence="1">DUF4037 domain-containing protein</fullName>
    </recommendedName>
</protein>
<dbReference type="InterPro" id="IPR025117">
    <property type="entry name" value="DUF4037"/>
</dbReference>
<feature type="domain" description="DUF4037" evidence="1">
    <location>
        <begin position="132"/>
        <end position="223"/>
    </location>
</feature>
<accession>A0A644XEL6</accession>
<sequence>MVTYPFSFDFGMMTPMIQALIEELKAQKGLEALVLSGSRTGLGSDTLSDWDLYLYAEKPLPLKIRREIAQRFATEAEVGNDYFGEGDELLLTDGTYADLMYRSLSWAEDEVRQVWIDCQARVGYTTAFIHNLKTSQILFDPHNRFADLQKQLATPYPEALARAIIAKNHPLLRSKLTASYYEQIKHALYRNDLVSVAHRTSALLASYFDVLFALNRQTHPGEKRLVGWAKHTCLILPRDFEEDVAAVVQGIGQADILERISVLLDHLDGLMDL</sequence>
<evidence type="ECO:0000259" key="1">
    <source>
        <dbReference type="Pfam" id="PF13228"/>
    </source>
</evidence>
<organism evidence="2">
    <name type="scientific">bioreactor metagenome</name>
    <dbReference type="NCBI Taxonomy" id="1076179"/>
    <lineage>
        <taxon>unclassified sequences</taxon>
        <taxon>metagenomes</taxon>
        <taxon>ecological metagenomes</taxon>
    </lineage>
</organism>
<name>A0A644XEL6_9ZZZZ</name>
<evidence type="ECO:0000313" key="2">
    <source>
        <dbReference type="EMBL" id="MPM14670.1"/>
    </source>
</evidence>
<dbReference type="InterPro" id="IPR043519">
    <property type="entry name" value="NT_sf"/>
</dbReference>
<proteinExistence type="predicted"/>
<dbReference type="EMBL" id="VSSQ01002318">
    <property type="protein sequence ID" value="MPM14670.1"/>
    <property type="molecule type" value="Genomic_DNA"/>
</dbReference>
<dbReference type="Pfam" id="PF13228">
    <property type="entry name" value="DUF4037"/>
    <property type="match status" value="1"/>
</dbReference>
<gene>
    <name evidence="2" type="ORF">SDC9_61034</name>
</gene>
<dbReference type="SUPFAM" id="SSF81301">
    <property type="entry name" value="Nucleotidyltransferase"/>
    <property type="match status" value="1"/>
</dbReference>
<dbReference type="Gene3D" id="3.30.460.10">
    <property type="entry name" value="Beta Polymerase, domain 2"/>
    <property type="match status" value="1"/>
</dbReference>
<reference evidence="2" key="1">
    <citation type="submission" date="2019-08" db="EMBL/GenBank/DDBJ databases">
        <authorList>
            <person name="Kucharzyk K."/>
            <person name="Murdoch R.W."/>
            <person name="Higgins S."/>
            <person name="Loffler F."/>
        </authorList>
    </citation>
    <scope>NUCLEOTIDE SEQUENCE</scope>
</reference>
<comment type="caution">
    <text evidence="2">The sequence shown here is derived from an EMBL/GenBank/DDBJ whole genome shotgun (WGS) entry which is preliminary data.</text>
</comment>